<feature type="domain" description="Wbp11/ELF5/Saf1 N-terminal" evidence="2">
    <location>
        <begin position="4"/>
        <end position="82"/>
    </location>
</feature>
<evidence type="ECO:0000313" key="4">
    <source>
        <dbReference type="Proteomes" id="UP000240493"/>
    </source>
</evidence>
<evidence type="ECO:0000313" key="3">
    <source>
        <dbReference type="EMBL" id="PTB45016.1"/>
    </source>
</evidence>
<sequence>MPKEKNYNPVQAQRKADKAREIRKGKAEAQSRRDEKLARKNPDRIQKQIDDLKAVTAGGGKLTRHEEQVLDGLEKELKAVRKARDTLGDKAPEFGRWRRDGDGSRSVALGKRRRGDDGSSSDEDIPDDVKAIPMPRDTPPPIPKAEMDKWYAKRRAKREAENAARRRDDDARDDGARDGQDKDFKGKGRDREAQKPVVESKTVYEAKPVVRDLRREAVSAFVPTSVQMKMNKGKGQGGLLEPEEADRLEKEGYLKLASGSGQDGAEEDEQADAERVASSSRNVMMEEVEDEEA</sequence>
<gene>
    <name evidence="3" type="ORF">M441DRAFT_130428</name>
</gene>
<proteinExistence type="predicted"/>
<feature type="compositionally biased region" description="Basic and acidic residues" evidence="1">
    <location>
        <begin position="83"/>
        <end position="103"/>
    </location>
</feature>
<keyword evidence="4" id="KW-1185">Reference proteome</keyword>
<feature type="compositionally biased region" description="Basic and acidic residues" evidence="1">
    <location>
        <begin position="14"/>
        <end position="53"/>
    </location>
</feature>
<dbReference type="InterPro" id="IPR019007">
    <property type="entry name" value="Wbp11/ELF5/Saf1_N"/>
</dbReference>
<dbReference type="EMBL" id="KZ679257">
    <property type="protein sequence ID" value="PTB45016.1"/>
    <property type="molecule type" value="Genomic_DNA"/>
</dbReference>
<dbReference type="GO" id="GO:0006396">
    <property type="term" value="P:RNA processing"/>
    <property type="evidence" value="ECO:0007669"/>
    <property type="project" value="InterPro"/>
</dbReference>
<protein>
    <recommendedName>
        <fullName evidence="2">Wbp11/ELF5/Saf1 N-terminal domain-containing protein</fullName>
    </recommendedName>
</protein>
<evidence type="ECO:0000259" key="2">
    <source>
        <dbReference type="Pfam" id="PF09429"/>
    </source>
</evidence>
<feature type="region of interest" description="Disordered" evidence="1">
    <location>
        <begin position="1"/>
        <end position="67"/>
    </location>
</feature>
<organism evidence="3 4">
    <name type="scientific">Trichoderma asperellum (strain ATCC 204424 / CBS 433.97 / NBRC 101777)</name>
    <dbReference type="NCBI Taxonomy" id="1042311"/>
    <lineage>
        <taxon>Eukaryota</taxon>
        <taxon>Fungi</taxon>
        <taxon>Dikarya</taxon>
        <taxon>Ascomycota</taxon>
        <taxon>Pezizomycotina</taxon>
        <taxon>Sordariomycetes</taxon>
        <taxon>Hypocreomycetidae</taxon>
        <taxon>Hypocreales</taxon>
        <taxon>Hypocreaceae</taxon>
        <taxon>Trichoderma</taxon>
    </lineage>
</organism>
<dbReference type="AlphaFoldDB" id="A0A2T3ZJP0"/>
<accession>A0A2T3ZJP0</accession>
<dbReference type="Proteomes" id="UP000240493">
    <property type="component" value="Unassembled WGS sequence"/>
</dbReference>
<evidence type="ECO:0000256" key="1">
    <source>
        <dbReference type="SAM" id="MobiDB-lite"/>
    </source>
</evidence>
<reference evidence="3 4" key="1">
    <citation type="submission" date="2016-07" db="EMBL/GenBank/DDBJ databases">
        <title>Multiple horizontal gene transfer events from other fungi enriched the ability of initially mycotrophic Trichoderma (Ascomycota) to feed on dead plant biomass.</title>
        <authorList>
            <consortium name="DOE Joint Genome Institute"/>
            <person name="Aerts A."/>
            <person name="Atanasova L."/>
            <person name="Chenthamara K."/>
            <person name="Zhang J."/>
            <person name="Grujic M."/>
            <person name="Henrissat B."/>
            <person name="Kuo A."/>
            <person name="Salamov A."/>
            <person name="Lipzen A."/>
            <person name="Labutti K."/>
            <person name="Barry K."/>
            <person name="Miao Y."/>
            <person name="Rahimi M.J."/>
            <person name="Shen Q."/>
            <person name="Grigoriev I.V."/>
            <person name="Kubicek C.P."/>
            <person name="Druzhinina I.S."/>
        </authorList>
    </citation>
    <scope>NUCLEOTIDE SEQUENCE [LARGE SCALE GENOMIC DNA]</scope>
    <source>
        <strain evidence="3 4">CBS 433.97</strain>
    </source>
</reference>
<dbReference type="OrthoDB" id="5597581at2759"/>
<dbReference type="STRING" id="1042311.A0A2T3ZJP0"/>
<name>A0A2T3ZJP0_TRIA4</name>
<feature type="region of interest" description="Disordered" evidence="1">
    <location>
        <begin position="83"/>
        <end position="201"/>
    </location>
</feature>
<feature type="compositionally biased region" description="Basic and acidic residues" evidence="1">
    <location>
        <begin position="158"/>
        <end position="194"/>
    </location>
</feature>
<dbReference type="Pfam" id="PF09429">
    <property type="entry name" value="Wbp11"/>
    <property type="match status" value="1"/>
</dbReference>
<feature type="region of interest" description="Disordered" evidence="1">
    <location>
        <begin position="255"/>
        <end position="293"/>
    </location>
</feature>